<keyword evidence="2" id="KW-1185">Reference proteome</keyword>
<accession>A0AAW0UGN0</accession>
<protein>
    <submittedName>
        <fullName evidence="1">Uncharacterized protein</fullName>
    </submittedName>
</protein>
<name>A0AAW0UGN0_SCYPA</name>
<dbReference type="AlphaFoldDB" id="A0AAW0UGN0"/>
<evidence type="ECO:0000313" key="2">
    <source>
        <dbReference type="Proteomes" id="UP001487740"/>
    </source>
</evidence>
<proteinExistence type="predicted"/>
<evidence type="ECO:0000313" key="1">
    <source>
        <dbReference type="EMBL" id="KAK8398106.1"/>
    </source>
</evidence>
<comment type="caution">
    <text evidence="1">The sequence shown here is derived from an EMBL/GenBank/DDBJ whole genome shotgun (WGS) entry which is preliminary data.</text>
</comment>
<reference evidence="1 2" key="1">
    <citation type="submission" date="2023-03" db="EMBL/GenBank/DDBJ databases">
        <title>High-quality genome of Scylla paramamosain provides insights in environmental adaptation.</title>
        <authorList>
            <person name="Zhang L."/>
        </authorList>
    </citation>
    <scope>NUCLEOTIDE SEQUENCE [LARGE SCALE GENOMIC DNA]</scope>
    <source>
        <strain evidence="1">LZ_2023a</strain>
        <tissue evidence="1">Muscle</tissue>
    </source>
</reference>
<dbReference type="EMBL" id="JARAKH010000012">
    <property type="protein sequence ID" value="KAK8398106.1"/>
    <property type="molecule type" value="Genomic_DNA"/>
</dbReference>
<gene>
    <name evidence="1" type="ORF">O3P69_003793</name>
</gene>
<organism evidence="1 2">
    <name type="scientific">Scylla paramamosain</name>
    <name type="common">Mud crab</name>
    <dbReference type="NCBI Taxonomy" id="85552"/>
    <lineage>
        <taxon>Eukaryota</taxon>
        <taxon>Metazoa</taxon>
        <taxon>Ecdysozoa</taxon>
        <taxon>Arthropoda</taxon>
        <taxon>Crustacea</taxon>
        <taxon>Multicrustacea</taxon>
        <taxon>Malacostraca</taxon>
        <taxon>Eumalacostraca</taxon>
        <taxon>Eucarida</taxon>
        <taxon>Decapoda</taxon>
        <taxon>Pleocyemata</taxon>
        <taxon>Brachyura</taxon>
        <taxon>Eubrachyura</taxon>
        <taxon>Portunoidea</taxon>
        <taxon>Portunidae</taxon>
        <taxon>Portuninae</taxon>
        <taxon>Scylla</taxon>
    </lineage>
</organism>
<dbReference type="Proteomes" id="UP001487740">
    <property type="component" value="Unassembled WGS sequence"/>
</dbReference>
<sequence>MASLVFKLQQKAQERERQAPREDTIYHLHVLPSMLSLVGTLSFWRLEIQSSSFWDLLRLGQRCNRTEFMRSMKVDTRGRYYKVVACVYSHLISPYFPQQSKDETQLGHCSSQTPWSSLADDGLYIAQCGEEEEAQWGIHTARHQLKDISRRMNTGLMQE</sequence>